<reference evidence="2" key="1">
    <citation type="submission" date="2021-03" db="EMBL/GenBank/DDBJ databases">
        <title>Actinotalea soli sp. nov., isolated from soil.</title>
        <authorList>
            <person name="Ping W."/>
            <person name="Zhang J."/>
        </authorList>
    </citation>
    <scope>NUCLEOTIDE SEQUENCE</scope>
    <source>
        <strain evidence="2">BY-33</strain>
    </source>
</reference>
<gene>
    <name evidence="2" type="ORF">J4G33_03840</name>
</gene>
<dbReference type="AlphaFoldDB" id="A0A939LNS4"/>
<dbReference type="InterPro" id="IPR043777">
    <property type="entry name" value="DUF5719"/>
</dbReference>
<organism evidence="2 3">
    <name type="scientific">Actinotalea soli</name>
    <dbReference type="NCBI Taxonomy" id="2819234"/>
    <lineage>
        <taxon>Bacteria</taxon>
        <taxon>Bacillati</taxon>
        <taxon>Actinomycetota</taxon>
        <taxon>Actinomycetes</taxon>
        <taxon>Micrococcales</taxon>
        <taxon>Cellulomonadaceae</taxon>
        <taxon>Actinotalea</taxon>
    </lineage>
</organism>
<evidence type="ECO:0008006" key="4">
    <source>
        <dbReference type="Google" id="ProtNLM"/>
    </source>
</evidence>
<dbReference type="EMBL" id="JAGEMK010000001">
    <property type="protein sequence ID" value="MBO1750928.1"/>
    <property type="molecule type" value="Genomic_DNA"/>
</dbReference>
<evidence type="ECO:0000256" key="1">
    <source>
        <dbReference type="SAM" id="MobiDB-lite"/>
    </source>
</evidence>
<comment type="caution">
    <text evidence="2">The sequence shown here is derived from an EMBL/GenBank/DDBJ whole genome shotgun (WGS) entry which is preliminary data.</text>
</comment>
<sequence>MVTPADPLEPQSPPAGTEPEPARQPAAEPPGDPEAAAAAPTTPRVDPVGGEQVRRAARVGRVLARTGTGLLVLGLVGAVTVLGTLEPPTVRSEAPLATVAVPAAGTTLVCPGTVRVPTEPEEGEDVAYDPQFDPSPGESVTRLGALVVDGAGGSLAGLDGAGSTRLEGTGPAVVQQRDEADQGLVLRGEPADPEEGVPAWDAGAVTATTTEGDLRGLAAAPCQRPATDVWLVGGSTALGSSARLVLQNPGQTAATVQLDLWGPAGQAEVAGAPEYLVPPGSERVVLLEGVAAEQRRVVVHLTAVGGLVTAYLQDSEVRGLVPAGVDHVSAGQAPALRQVVPGIAVTDSELDGTDTAQLRLLAPGETGTSARVTFLGPDGVTELPGTEQVDLDGGEVLDLPLGGLPAGTYTAVVQADEPVVVGALVTRGESAGQTAVEADDPLDRAWVASAGAGVPAGSLALPEGPEPTVALAVVPGAVVDVEAEGRAAVVLELLGPDGAVLDAQELSLAEATTTTLTAEELAEDVDGEVAGLVLRTADARVVWGAVLTVDDEAGELVSVLVPVAPEPARPEVGVRLR</sequence>
<evidence type="ECO:0000313" key="3">
    <source>
        <dbReference type="Proteomes" id="UP000664209"/>
    </source>
</evidence>
<evidence type="ECO:0000313" key="2">
    <source>
        <dbReference type="EMBL" id="MBO1750928.1"/>
    </source>
</evidence>
<feature type="compositionally biased region" description="Low complexity" evidence="1">
    <location>
        <begin position="33"/>
        <end position="51"/>
    </location>
</feature>
<accession>A0A939LNS4</accession>
<protein>
    <recommendedName>
        <fullName evidence="4">Large extracellular alpha-helical protein</fullName>
    </recommendedName>
</protein>
<dbReference type="RefSeq" id="WP_208054531.1">
    <property type="nucleotide sequence ID" value="NZ_JAGEMK010000001.1"/>
</dbReference>
<name>A0A939LNS4_9CELL</name>
<feature type="region of interest" description="Disordered" evidence="1">
    <location>
        <begin position="1"/>
        <end position="52"/>
    </location>
</feature>
<proteinExistence type="predicted"/>
<dbReference type="Pfam" id="PF18986">
    <property type="entry name" value="DUF5719"/>
    <property type="match status" value="1"/>
</dbReference>
<keyword evidence="3" id="KW-1185">Reference proteome</keyword>
<dbReference type="Proteomes" id="UP000664209">
    <property type="component" value="Unassembled WGS sequence"/>
</dbReference>